<evidence type="ECO:0000256" key="3">
    <source>
        <dbReference type="SAM" id="SignalP"/>
    </source>
</evidence>
<dbReference type="Proteomes" id="UP001157355">
    <property type="component" value="Unassembled WGS sequence"/>
</dbReference>
<evidence type="ECO:0000256" key="1">
    <source>
        <dbReference type="ARBA" id="ARBA00022670"/>
    </source>
</evidence>
<dbReference type="GO" id="GO:0006508">
    <property type="term" value="P:proteolysis"/>
    <property type="evidence" value="ECO:0007669"/>
    <property type="project" value="UniProtKB-KW"/>
</dbReference>
<dbReference type="RefSeq" id="WP_284325672.1">
    <property type="nucleotide sequence ID" value="NZ_BSPP01000008.1"/>
</dbReference>
<accession>A0AA37U5R8</accession>
<dbReference type="EMBL" id="BSPP01000008">
    <property type="protein sequence ID" value="GLS87490.1"/>
    <property type="molecule type" value="Genomic_DNA"/>
</dbReference>
<evidence type="ECO:0000313" key="6">
    <source>
        <dbReference type="Proteomes" id="UP001157355"/>
    </source>
</evidence>
<dbReference type="InterPro" id="IPR001478">
    <property type="entry name" value="PDZ"/>
</dbReference>
<organism evidence="5 6">
    <name type="scientific">Cypionkella aquatica</name>
    <dbReference type="NCBI Taxonomy" id="1756042"/>
    <lineage>
        <taxon>Bacteria</taxon>
        <taxon>Pseudomonadati</taxon>
        <taxon>Pseudomonadota</taxon>
        <taxon>Alphaproteobacteria</taxon>
        <taxon>Rhodobacterales</taxon>
        <taxon>Paracoccaceae</taxon>
        <taxon>Cypionkella</taxon>
    </lineage>
</organism>
<dbReference type="InterPro" id="IPR001940">
    <property type="entry name" value="Peptidase_S1C"/>
</dbReference>
<feature type="domain" description="PDZ" evidence="4">
    <location>
        <begin position="204"/>
        <end position="279"/>
    </location>
</feature>
<dbReference type="Pfam" id="PF17820">
    <property type="entry name" value="PDZ_6"/>
    <property type="match status" value="1"/>
</dbReference>
<dbReference type="Gene3D" id="2.40.10.120">
    <property type="match status" value="1"/>
</dbReference>
<dbReference type="PROSITE" id="PS50106">
    <property type="entry name" value="PDZ"/>
    <property type="match status" value="1"/>
</dbReference>
<keyword evidence="2" id="KW-0378">Hydrolase</keyword>
<dbReference type="SUPFAM" id="SSF50494">
    <property type="entry name" value="Trypsin-like serine proteases"/>
    <property type="match status" value="1"/>
</dbReference>
<keyword evidence="6" id="KW-1185">Reference proteome</keyword>
<dbReference type="InterPro" id="IPR051201">
    <property type="entry name" value="Chloro_Bact_Ser_Proteases"/>
</dbReference>
<dbReference type="PANTHER" id="PTHR43343">
    <property type="entry name" value="PEPTIDASE S12"/>
    <property type="match status" value="1"/>
</dbReference>
<sequence length="428" mass="44000">MPVFRSALRASLLSLLLLTPAAAPSRADTPMLETAMERVFTVHSADAEDRFLGSAFLWGDGAVAVSNAHVVGQASEVRLTDAEGHQQIGHVIAADASRDVAVIAVTAARPGLSPASASPQLGAQVWALGAPLGISFTATAGHISALGRQIEPATPIRMIQHDAALNPGSSGGPLVDAAGALVGMNAQIADGSRVFVGIAYAIPATDLSRIVQGLIDETLPPLPKLGLTARPVDRQLAEALNIATTGLLVDSIARAGLADHAGIQPGDVLLAVNGQALQDPGDLAFAVEAALASNRFDLTILRAKSVLVLIGALSPPDAGLTLRDIASPTRRTEYSLTDLGLTLDAATITKVAPNSPALLAGVAEAETILQIDGQPAATQMARAFSHPVLLLLHSQTGTRHVLIDPWASHRTLHAIGGANVLDPDVVVF</sequence>
<evidence type="ECO:0000313" key="5">
    <source>
        <dbReference type="EMBL" id="GLS87490.1"/>
    </source>
</evidence>
<gene>
    <name evidence="5" type="ORF">GCM10010873_24640</name>
</gene>
<keyword evidence="1" id="KW-0645">Protease</keyword>
<protein>
    <recommendedName>
        <fullName evidence="4">PDZ domain-containing protein</fullName>
    </recommendedName>
</protein>
<comment type="caution">
    <text evidence="5">The sequence shown here is derived from an EMBL/GenBank/DDBJ whole genome shotgun (WGS) entry which is preliminary data.</text>
</comment>
<dbReference type="PRINTS" id="PR00834">
    <property type="entry name" value="PROTEASES2C"/>
</dbReference>
<dbReference type="AlphaFoldDB" id="A0AA37U5R8"/>
<feature type="signal peptide" evidence="3">
    <location>
        <begin position="1"/>
        <end position="27"/>
    </location>
</feature>
<dbReference type="SMART" id="SM00228">
    <property type="entry name" value="PDZ"/>
    <property type="match status" value="2"/>
</dbReference>
<dbReference type="Gene3D" id="2.30.42.10">
    <property type="match status" value="1"/>
</dbReference>
<dbReference type="Pfam" id="PF13365">
    <property type="entry name" value="Trypsin_2"/>
    <property type="match status" value="1"/>
</dbReference>
<dbReference type="InterPro" id="IPR009003">
    <property type="entry name" value="Peptidase_S1_PA"/>
</dbReference>
<dbReference type="GO" id="GO:0004252">
    <property type="term" value="F:serine-type endopeptidase activity"/>
    <property type="evidence" value="ECO:0007669"/>
    <property type="project" value="InterPro"/>
</dbReference>
<keyword evidence="3" id="KW-0732">Signal</keyword>
<reference evidence="5 6" key="1">
    <citation type="journal article" date="2014" name="Int. J. Syst. Evol. Microbiol.">
        <title>Complete genome sequence of Corynebacterium casei LMG S-19264T (=DSM 44701T), isolated from a smear-ripened cheese.</title>
        <authorList>
            <consortium name="US DOE Joint Genome Institute (JGI-PGF)"/>
            <person name="Walter F."/>
            <person name="Albersmeier A."/>
            <person name="Kalinowski J."/>
            <person name="Ruckert C."/>
        </authorList>
    </citation>
    <scope>NUCLEOTIDE SEQUENCE [LARGE SCALE GENOMIC DNA]</scope>
    <source>
        <strain evidence="5 6">NBRC 111766</strain>
    </source>
</reference>
<evidence type="ECO:0000256" key="2">
    <source>
        <dbReference type="ARBA" id="ARBA00022801"/>
    </source>
</evidence>
<dbReference type="SUPFAM" id="SSF50156">
    <property type="entry name" value="PDZ domain-like"/>
    <property type="match status" value="2"/>
</dbReference>
<proteinExistence type="predicted"/>
<dbReference type="PANTHER" id="PTHR43343:SF3">
    <property type="entry name" value="PROTEASE DO-LIKE 8, CHLOROPLASTIC"/>
    <property type="match status" value="1"/>
</dbReference>
<feature type="chain" id="PRO_5041231437" description="PDZ domain-containing protein" evidence="3">
    <location>
        <begin position="28"/>
        <end position="428"/>
    </location>
</feature>
<dbReference type="InterPro" id="IPR041489">
    <property type="entry name" value="PDZ_6"/>
</dbReference>
<name>A0AA37U5R8_9RHOB</name>
<dbReference type="InterPro" id="IPR036034">
    <property type="entry name" value="PDZ_sf"/>
</dbReference>
<evidence type="ECO:0000259" key="4">
    <source>
        <dbReference type="PROSITE" id="PS50106"/>
    </source>
</evidence>